<dbReference type="EMBL" id="MG648878">
    <property type="protein sequence ID" value="AUH16239.1"/>
    <property type="molecule type" value="Genomic_DNA"/>
</dbReference>
<proteinExistence type="predicted"/>
<sequence length="84" mass="9125">MFLEPPPPRFVVLLMTLIRESVSASAETISKVLSSEQSLTIMISISFNVCDKTVLNVSEIYPAALCTGIITETAILSFSDMQSP</sequence>
<keyword evidence="1" id="KW-0614">Plasmid</keyword>
<gene>
    <name evidence="1" type="ORF">PCOV6_00185</name>
</gene>
<accession>A0A2H5BZV2</accession>
<geneLocation type="plasmid" evidence="1">
    <name>pCOV6</name>
</geneLocation>
<reference evidence="1" key="1">
    <citation type="journal article" date="2018" name="PLoS ONE">
        <title>Characterization of plasmids harboring blaCTX-M and blaCMY genes in E. coli from French broilers.</title>
        <authorList>
            <person name="Touzain F."/>
            <person name="Le Devendec L."/>
            <person name="De Boisseson C."/>
            <person name="Baron S."/>
            <person name="Jouy E."/>
            <person name="Perrin-Guyomard A."/>
            <person name="Blanchard Y."/>
            <person name="Kempf I."/>
        </authorList>
    </citation>
    <scope>NUCLEOTIDE SEQUENCE</scope>
    <source>
        <plasmid evidence="1">pCOV6</plasmid>
    </source>
</reference>
<organism evidence="1">
    <name type="scientific">Escherichia coli</name>
    <dbReference type="NCBI Taxonomy" id="562"/>
    <lineage>
        <taxon>Bacteria</taxon>
        <taxon>Pseudomonadati</taxon>
        <taxon>Pseudomonadota</taxon>
        <taxon>Gammaproteobacteria</taxon>
        <taxon>Enterobacterales</taxon>
        <taxon>Enterobacteriaceae</taxon>
        <taxon>Escherichia</taxon>
    </lineage>
</organism>
<evidence type="ECO:0000313" key="1">
    <source>
        <dbReference type="EMBL" id="AUH16239.1"/>
    </source>
</evidence>
<protein>
    <submittedName>
        <fullName evidence="1">Uncharacterized protein</fullName>
    </submittedName>
</protein>
<dbReference type="AlphaFoldDB" id="A0A2H5BZV2"/>
<name>A0A2H5BZV2_ECOLX</name>